<feature type="signal peptide" evidence="1">
    <location>
        <begin position="1"/>
        <end position="22"/>
    </location>
</feature>
<dbReference type="Gene3D" id="3.40.190.10">
    <property type="entry name" value="Periplasmic binding protein-like II"/>
    <property type="match status" value="1"/>
</dbReference>
<dbReference type="Pfam" id="PF01547">
    <property type="entry name" value="SBP_bac_1"/>
    <property type="match status" value="1"/>
</dbReference>
<dbReference type="OrthoDB" id="2636783at2"/>
<dbReference type="InterPro" id="IPR050490">
    <property type="entry name" value="Bact_solute-bd_prot1"/>
</dbReference>
<name>A0A078KLT1_9FIRM</name>
<protein>
    <recommendedName>
        <fullName evidence="2">DUF3502 domain-containing protein</fullName>
    </recommendedName>
</protein>
<organism evidence="3 4">
    <name type="scientific">[Clostridium] cellulosi</name>
    <dbReference type="NCBI Taxonomy" id="29343"/>
    <lineage>
        <taxon>Bacteria</taxon>
        <taxon>Bacillati</taxon>
        <taxon>Bacillota</taxon>
        <taxon>Clostridia</taxon>
        <taxon>Eubacteriales</taxon>
        <taxon>Oscillospiraceae</taxon>
        <taxon>Oscillospiraceae incertae sedis</taxon>
    </lineage>
</organism>
<dbReference type="SUPFAM" id="SSF53850">
    <property type="entry name" value="Periplasmic binding protein-like II"/>
    <property type="match status" value="1"/>
</dbReference>
<keyword evidence="4" id="KW-1185">Reference proteome</keyword>
<feature type="chain" id="PRO_5038965878" description="DUF3502 domain-containing protein" evidence="1">
    <location>
        <begin position="23"/>
        <end position="492"/>
    </location>
</feature>
<dbReference type="HOGENOM" id="CLU_037301_1_0_9"/>
<dbReference type="Pfam" id="PF12010">
    <property type="entry name" value="DUF3502"/>
    <property type="match status" value="1"/>
</dbReference>
<dbReference type="EMBL" id="LM995447">
    <property type="protein sequence ID" value="CDZ23432.1"/>
    <property type="molecule type" value="Genomic_DNA"/>
</dbReference>
<dbReference type="PANTHER" id="PTHR43649">
    <property type="entry name" value="ARABINOSE-BINDING PROTEIN-RELATED"/>
    <property type="match status" value="1"/>
</dbReference>
<evidence type="ECO:0000256" key="1">
    <source>
        <dbReference type="SAM" id="SignalP"/>
    </source>
</evidence>
<reference evidence="4" key="1">
    <citation type="submission" date="2014-07" db="EMBL/GenBank/DDBJ databases">
        <authorList>
            <person name="Wibberg D."/>
        </authorList>
    </citation>
    <scope>NUCLEOTIDE SEQUENCE [LARGE SCALE GENOMIC DNA]</scope>
    <source>
        <strain evidence="4">DG5</strain>
    </source>
</reference>
<sequence length="492" mass="54987">MHSGKKLLCLTLALTTALPFMLTGCKKNDNSSSTGGNKSKPTVTLKMFTGDAKSQGQERVVKAINKYLEEKGTGIQIDWQQQAWDPLGQKINTMLQTGQQADIVFVSNWNGAGYRSHAANGYLTDLTPYLEKNPDLVELLGKDFLDSSKINGKNYAMPTNKEKAHDWGFLIKKDLIDKYGIDITKIKKLEDMEPYFEKAKADGIIPICAAAMDNPFKFLDWDVIVGDGTPGAFDPAEGCNKVFDQFTDDKSVAFYKKMKEYNKKGYFSPNASTAESQETEMKSGKYLCGSWSLVPGKDKSESISLGFDVVQVDITPIEKTNRETTGAMLAIPTSSQHKDEAFQLIKMLYTDKTLVNLFVWGEEGIDYEKKSDNIIELKSSSDYKSAGGWILGNQFINYLTTTQDPNLWKSYEEYNDKATALPSLGFIFDPTPVKDQVNSCSNTVTAYYKQLFYGTCDVDKTVSAFKKELKANGVDELLSEMQKQYDAWKSSK</sequence>
<dbReference type="InterPro" id="IPR022627">
    <property type="entry name" value="DUF3502"/>
</dbReference>
<dbReference type="PROSITE" id="PS51257">
    <property type="entry name" value="PROKAR_LIPOPROTEIN"/>
    <property type="match status" value="1"/>
</dbReference>
<dbReference type="InterPro" id="IPR006059">
    <property type="entry name" value="SBP"/>
</dbReference>
<evidence type="ECO:0000259" key="2">
    <source>
        <dbReference type="Pfam" id="PF12010"/>
    </source>
</evidence>
<keyword evidence="1" id="KW-0732">Signal</keyword>
<gene>
    <name evidence="3" type="ORF">CCDG5_0289</name>
</gene>
<dbReference type="Proteomes" id="UP000032431">
    <property type="component" value="Chromosome I"/>
</dbReference>
<dbReference type="PANTHER" id="PTHR43649:SF17">
    <property type="entry name" value="ABC TRANSPORTER SOLUTE BINDING PROTEIN-SUGAR TRANSPORT"/>
    <property type="match status" value="1"/>
</dbReference>
<evidence type="ECO:0000313" key="4">
    <source>
        <dbReference type="Proteomes" id="UP000032431"/>
    </source>
</evidence>
<dbReference type="STRING" id="29343.CCDG5_0289"/>
<accession>A0A078KLT1</accession>
<feature type="domain" description="DUF3502" evidence="2">
    <location>
        <begin position="422"/>
        <end position="489"/>
    </location>
</feature>
<evidence type="ECO:0000313" key="3">
    <source>
        <dbReference type="EMBL" id="CDZ23432.1"/>
    </source>
</evidence>
<dbReference type="KEGG" id="ccel:CCDG5_0289"/>
<dbReference type="AlphaFoldDB" id="A0A078KLT1"/>
<dbReference type="PATRIC" id="fig|29343.3.peg.302"/>
<proteinExistence type="predicted"/>